<feature type="coiled-coil region" evidence="2">
    <location>
        <begin position="344"/>
        <end position="373"/>
    </location>
</feature>
<evidence type="ECO:0008006" key="6">
    <source>
        <dbReference type="Google" id="ProtNLM"/>
    </source>
</evidence>
<keyword evidence="5" id="KW-1185">Reference proteome</keyword>
<dbReference type="Proteomes" id="UP000076502">
    <property type="component" value="Unassembled WGS sequence"/>
</dbReference>
<keyword evidence="1 2" id="KW-0175">Coiled coil</keyword>
<dbReference type="EMBL" id="KQ434839">
    <property type="protein sequence ID" value="KZC07973.1"/>
    <property type="molecule type" value="Genomic_DNA"/>
</dbReference>
<dbReference type="AlphaFoldDB" id="A0A154P7Z5"/>
<evidence type="ECO:0000256" key="2">
    <source>
        <dbReference type="SAM" id="Coils"/>
    </source>
</evidence>
<evidence type="ECO:0000313" key="5">
    <source>
        <dbReference type="Proteomes" id="UP000076502"/>
    </source>
</evidence>
<organism evidence="4 5">
    <name type="scientific">Dufourea novaeangliae</name>
    <name type="common">Sweat bee</name>
    <dbReference type="NCBI Taxonomy" id="178035"/>
    <lineage>
        <taxon>Eukaryota</taxon>
        <taxon>Metazoa</taxon>
        <taxon>Ecdysozoa</taxon>
        <taxon>Arthropoda</taxon>
        <taxon>Hexapoda</taxon>
        <taxon>Insecta</taxon>
        <taxon>Pterygota</taxon>
        <taxon>Neoptera</taxon>
        <taxon>Endopterygota</taxon>
        <taxon>Hymenoptera</taxon>
        <taxon>Apocrita</taxon>
        <taxon>Aculeata</taxon>
        <taxon>Apoidea</taxon>
        <taxon>Anthophila</taxon>
        <taxon>Halictidae</taxon>
        <taxon>Rophitinae</taxon>
        <taxon>Dufourea</taxon>
    </lineage>
</organism>
<dbReference type="PANTHER" id="PTHR21549">
    <property type="entry name" value="MUTATED IN BLADDER CANCER 1"/>
    <property type="match status" value="1"/>
</dbReference>
<feature type="compositionally biased region" description="Basic and acidic residues" evidence="3">
    <location>
        <begin position="315"/>
        <end position="328"/>
    </location>
</feature>
<reference evidence="4 5" key="1">
    <citation type="submission" date="2015-07" db="EMBL/GenBank/DDBJ databases">
        <title>The genome of Dufourea novaeangliae.</title>
        <authorList>
            <person name="Pan H."/>
            <person name="Kapheim K."/>
        </authorList>
    </citation>
    <scope>NUCLEOTIDE SEQUENCE [LARGE SCALE GENOMIC DNA]</scope>
    <source>
        <strain evidence="4">0120121106</strain>
        <tissue evidence="4">Whole body</tissue>
    </source>
</reference>
<accession>A0A154P7Z5</accession>
<evidence type="ECO:0000256" key="3">
    <source>
        <dbReference type="SAM" id="MobiDB-lite"/>
    </source>
</evidence>
<feature type="compositionally biased region" description="Acidic residues" evidence="3">
    <location>
        <begin position="268"/>
        <end position="289"/>
    </location>
</feature>
<evidence type="ECO:0000256" key="1">
    <source>
        <dbReference type="ARBA" id="ARBA00023054"/>
    </source>
</evidence>
<dbReference type="PANTHER" id="PTHR21549:SF0">
    <property type="entry name" value="COILED-COIL DOMAIN-CONTAINING PROTEIN 112"/>
    <property type="match status" value="1"/>
</dbReference>
<sequence>MVERIGASRSRVSSAERDLYLKPLLKLKQQEDIIERGLATAIENMKIEPNFLQDIVQDYRDLSCKRQTFLKGIYKNMEDIASDLEFAKYATQNPEEIKKLDVNTYKLKLFKLSQKMQDLKKSCSIRDTLAQEQTLLDSELRDFEPQLQKCEMLRKDALISSQTRVDNRKENQDYKDAQDFHALVAKTGHMENWTLEDHLFFLKMRKKCENVPALVAAIQRKCPDLSVETIVNHEAWYKLYQTLREKQRIAVEEWRKKKELNKLKSTEETDETITNDIVEEDTPAEDGEDNNVVISKTSKIFKTAATRSSNSAESNKSEKKELIKKWRMEKENKDKMDEEQLKIRMKLKREIEENQRRKRKEKVQQALEQYKQKKALECASRGSSAHSKEKCTYDCTLIKAFRRQDTEYTKRRKERILRSQRSNKIEMPTTKVSDCLKIRDFSTLLNSTTVWREKCKAENATKHCNELQYINDIPKM</sequence>
<evidence type="ECO:0000313" key="4">
    <source>
        <dbReference type="EMBL" id="KZC07973.1"/>
    </source>
</evidence>
<feature type="region of interest" description="Disordered" evidence="3">
    <location>
        <begin position="266"/>
        <end position="291"/>
    </location>
</feature>
<proteinExistence type="predicted"/>
<protein>
    <recommendedName>
        <fullName evidence="6">Coiled-coil domain-containing protein 112</fullName>
    </recommendedName>
</protein>
<gene>
    <name evidence="4" type="ORF">WN55_09036</name>
</gene>
<feature type="region of interest" description="Disordered" evidence="3">
    <location>
        <begin position="304"/>
        <end position="328"/>
    </location>
</feature>
<dbReference type="InterPro" id="IPR039902">
    <property type="entry name" value="CCDC148/CCDC112"/>
</dbReference>
<dbReference type="STRING" id="178035.A0A154P7Z5"/>
<name>A0A154P7Z5_DUFNO</name>